<dbReference type="InterPro" id="IPR030395">
    <property type="entry name" value="GP_PDE_dom"/>
</dbReference>
<dbReference type="GO" id="GO:0008081">
    <property type="term" value="F:phosphoric diester hydrolase activity"/>
    <property type="evidence" value="ECO:0007669"/>
    <property type="project" value="InterPro"/>
</dbReference>
<keyword evidence="5" id="KW-1185">Reference proteome</keyword>
<evidence type="ECO:0000313" key="4">
    <source>
        <dbReference type="Proteomes" id="UP000186385"/>
    </source>
</evidence>
<gene>
    <name evidence="2" type="ORF">B1B05_12765</name>
    <name evidence="3" type="ORF">SAMN05443094_10644</name>
</gene>
<dbReference type="Proteomes" id="UP000186385">
    <property type="component" value="Unassembled WGS sequence"/>
</dbReference>
<dbReference type="Gene3D" id="3.20.20.190">
    <property type="entry name" value="Phosphatidylinositol (PI) phosphodiesterase"/>
    <property type="match status" value="2"/>
</dbReference>
<proteinExistence type="predicted"/>
<dbReference type="EMBL" id="MWSK01000006">
    <property type="protein sequence ID" value="OXS76548.1"/>
    <property type="molecule type" value="Genomic_DNA"/>
</dbReference>
<dbReference type="EMBL" id="FTLX01000006">
    <property type="protein sequence ID" value="SIR20072.1"/>
    <property type="molecule type" value="Genomic_DNA"/>
</dbReference>
<feature type="domain" description="GP-PDE" evidence="1">
    <location>
        <begin position="247"/>
        <end position="488"/>
    </location>
</feature>
<dbReference type="PANTHER" id="PTHR46211:SF14">
    <property type="entry name" value="GLYCEROPHOSPHODIESTER PHOSPHODIESTERASE"/>
    <property type="match status" value="1"/>
</dbReference>
<dbReference type="GO" id="GO:0006629">
    <property type="term" value="P:lipid metabolic process"/>
    <property type="evidence" value="ECO:0007669"/>
    <property type="project" value="InterPro"/>
</dbReference>
<dbReference type="RefSeq" id="WP_045851226.1">
    <property type="nucleotide sequence ID" value="NZ_FTLX01000006.1"/>
</dbReference>
<dbReference type="OrthoDB" id="384721at2"/>
<dbReference type="InterPro" id="IPR017946">
    <property type="entry name" value="PLC-like_Pdiesterase_TIM-brl"/>
</dbReference>
<dbReference type="PROSITE" id="PS51704">
    <property type="entry name" value="GP_PDE"/>
    <property type="match status" value="1"/>
</dbReference>
<name>A0A1N6YZM3_9BACI</name>
<sequence length="577" mass="63215">MNKKTTVPLFLAAGFLMYGGETPHNVLAAEPVLSQSLAESEAFLGDQPETVILNAPTVISETPSLEQQSGVSSMLLAPDNELLVEGIPLRTYLTEMTGKTIPLIKLENEETAQKTATLLQELSIEDVHIVSTQPDLLKKVKERVPSARGALSYDGHSLNKHDINQLIQSVHASGAKTAVLPQKLLTAETVHLFHTRAVAVWSDLAGETELDAHKAIHTGADGLIAQNTETVTAAFSRYPDNTLVQRPIVAAHRGTPSLAPENTMAGYHLSYELGADLIETDVQKTKDGEIIIMHDYTVDRTTDGTGNVKDLTLEDIQKLDAGSYFGEEFAGEKVPTFREFLQAFKGKEVILLVELKADGLAEETIQIIEEEGMADQVVLQSFHLNSVKKSVEAAPHLPSGYLYSAAVPQTEAARLTDARTKLNEATRLNASLNASYSSLSPEFTSYLRQRGMISFHWTFRNQADFGEQLQNGVIGPITDYTQWLTEAPIRIETPVKKRNLKVGQQSTVQANAFLSYRTEKKEHIDTTLFAAGDSVSVNGNTIQAEKSGTSYVFAQHTFSMLGQEWTLVSEPIEVIVK</sequence>
<dbReference type="Pfam" id="PF03009">
    <property type="entry name" value="GDPD"/>
    <property type="match status" value="1"/>
</dbReference>
<reference evidence="2" key="3">
    <citation type="submission" date="2017-03" db="EMBL/GenBank/DDBJ databases">
        <authorList>
            <person name="Dastager S.G."/>
            <person name="Neurgaonkar P.S."/>
            <person name="Dharne M.S."/>
        </authorList>
    </citation>
    <scope>NUCLEOTIDE SEQUENCE</scope>
    <source>
        <strain evidence="2">DSM 25145</strain>
    </source>
</reference>
<evidence type="ECO:0000313" key="5">
    <source>
        <dbReference type="Proteomes" id="UP000215545"/>
    </source>
</evidence>
<reference evidence="3 4" key="1">
    <citation type="submission" date="2017-01" db="EMBL/GenBank/DDBJ databases">
        <authorList>
            <person name="Mah S.A."/>
            <person name="Swanson W.J."/>
            <person name="Moy G.W."/>
            <person name="Vacquier V.D."/>
        </authorList>
    </citation>
    <scope>NUCLEOTIDE SEQUENCE [LARGE SCALE GENOMIC DNA]</scope>
    <source>
        <strain evidence="3 4">NIO-1016</strain>
    </source>
</reference>
<dbReference type="AlphaFoldDB" id="A0A1N6YZM3"/>
<evidence type="ECO:0000313" key="3">
    <source>
        <dbReference type="EMBL" id="SIR20072.1"/>
    </source>
</evidence>
<protein>
    <submittedName>
        <fullName evidence="3">Glycerophosphoryl diester phosphodiesterase</fullName>
    </submittedName>
</protein>
<reference evidence="5" key="2">
    <citation type="submission" date="2017-03" db="EMBL/GenBank/DDBJ databases">
        <title>Bacillus sp. V-88(T) DSM27956, whole genome shotgun sequencing project.</title>
        <authorList>
            <person name="Dastager S.G."/>
            <person name="Neurgaonkar P.S."/>
            <person name="Dharne M.S."/>
        </authorList>
    </citation>
    <scope>NUCLEOTIDE SEQUENCE [LARGE SCALE GENOMIC DNA]</scope>
    <source>
        <strain evidence="5">DSM 25145</strain>
    </source>
</reference>
<dbReference type="SUPFAM" id="SSF51695">
    <property type="entry name" value="PLC-like phosphodiesterases"/>
    <property type="match status" value="1"/>
</dbReference>
<dbReference type="STRING" id="1017273.SAMN05443094_10644"/>
<organism evidence="3 4">
    <name type="scientific">Domibacillus enclensis</name>
    <dbReference type="NCBI Taxonomy" id="1017273"/>
    <lineage>
        <taxon>Bacteria</taxon>
        <taxon>Bacillati</taxon>
        <taxon>Bacillota</taxon>
        <taxon>Bacilli</taxon>
        <taxon>Bacillales</taxon>
        <taxon>Bacillaceae</taxon>
        <taxon>Domibacillus</taxon>
    </lineage>
</organism>
<evidence type="ECO:0000259" key="1">
    <source>
        <dbReference type="PROSITE" id="PS51704"/>
    </source>
</evidence>
<accession>A0A1N6YZM3</accession>
<evidence type="ECO:0000313" key="2">
    <source>
        <dbReference type="EMBL" id="OXS76548.1"/>
    </source>
</evidence>
<dbReference type="Proteomes" id="UP000215545">
    <property type="component" value="Unassembled WGS sequence"/>
</dbReference>
<dbReference type="PANTHER" id="PTHR46211">
    <property type="entry name" value="GLYCEROPHOSPHORYL DIESTER PHOSPHODIESTERASE"/>
    <property type="match status" value="1"/>
</dbReference>